<evidence type="ECO:0000313" key="1">
    <source>
        <dbReference type="EMBL" id="ORX66706.1"/>
    </source>
</evidence>
<dbReference type="Gene3D" id="3.30.460.10">
    <property type="entry name" value="Beta Polymerase, domain 2"/>
    <property type="match status" value="1"/>
</dbReference>
<sequence>MKVCRCGPGINLASAFYFLFSIMTKDYEGDPLEQFADEAHRIRDAIGPYILDVEHVGSTSIPGLAAKPIIDIQVVVADFSQLAQCIPAMQQLGYRYKGLYGIVGREYFKRPLYHVHMVQKGNGEYTRKKLFLQYLRDHPDVLDEYAKLKKQNSILAYNADKTDFIMGVLRKAGWDVDGRKSDYLEH</sequence>
<comment type="caution">
    <text evidence="1">The sequence shown here is derived from an EMBL/GenBank/DDBJ whole genome shotgun (WGS) entry which is preliminary data.</text>
</comment>
<organism evidence="1 2">
    <name type="scientific">Linderina pennispora</name>
    <dbReference type="NCBI Taxonomy" id="61395"/>
    <lineage>
        <taxon>Eukaryota</taxon>
        <taxon>Fungi</taxon>
        <taxon>Fungi incertae sedis</taxon>
        <taxon>Zoopagomycota</taxon>
        <taxon>Kickxellomycotina</taxon>
        <taxon>Kickxellomycetes</taxon>
        <taxon>Kickxellales</taxon>
        <taxon>Kickxellaceae</taxon>
        <taxon>Linderina</taxon>
    </lineage>
</organism>
<protein>
    <submittedName>
        <fullName evidence="1">UPF0157-domain-containing protein</fullName>
    </submittedName>
</protein>
<dbReference type="InterPro" id="IPR007344">
    <property type="entry name" value="GrpB/CoaE"/>
</dbReference>
<proteinExistence type="predicted"/>
<gene>
    <name evidence="1" type="ORF">DL89DRAFT_295098</name>
</gene>
<dbReference type="SUPFAM" id="SSF81301">
    <property type="entry name" value="Nucleotidyltransferase"/>
    <property type="match status" value="1"/>
</dbReference>
<dbReference type="Pfam" id="PF04229">
    <property type="entry name" value="GrpB"/>
    <property type="match status" value="1"/>
</dbReference>
<dbReference type="PANTHER" id="PTHR34822">
    <property type="entry name" value="GRPB DOMAIN PROTEIN (AFU_ORTHOLOGUE AFUA_1G01530)"/>
    <property type="match status" value="1"/>
</dbReference>
<dbReference type="OrthoDB" id="630895at2759"/>
<keyword evidence="2" id="KW-1185">Reference proteome</keyword>
<dbReference type="RefSeq" id="XP_040740665.1">
    <property type="nucleotide sequence ID" value="XM_040890596.1"/>
</dbReference>
<name>A0A1Y1W0C1_9FUNG</name>
<dbReference type="InterPro" id="IPR043519">
    <property type="entry name" value="NT_sf"/>
</dbReference>
<accession>A0A1Y1W0C1</accession>
<dbReference type="PANTHER" id="PTHR34822:SF1">
    <property type="entry name" value="GRPB FAMILY PROTEIN"/>
    <property type="match status" value="1"/>
</dbReference>
<dbReference type="EMBL" id="MCFD01000014">
    <property type="protein sequence ID" value="ORX66706.1"/>
    <property type="molecule type" value="Genomic_DNA"/>
</dbReference>
<reference evidence="1 2" key="1">
    <citation type="submission" date="2016-07" db="EMBL/GenBank/DDBJ databases">
        <title>Pervasive Adenine N6-methylation of Active Genes in Fungi.</title>
        <authorList>
            <consortium name="DOE Joint Genome Institute"/>
            <person name="Mondo S.J."/>
            <person name="Dannebaum R.O."/>
            <person name="Kuo R.C."/>
            <person name="Labutti K."/>
            <person name="Haridas S."/>
            <person name="Kuo A."/>
            <person name="Salamov A."/>
            <person name="Ahrendt S.R."/>
            <person name="Lipzen A."/>
            <person name="Sullivan W."/>
            <person name="Andreopoulos W.B."/>
            <person name="Clum A."/>
            <person name="Lindquist E."/>
            <person name="Daum C."/>
            <person name="Ramamoorthy G.K."/>
            <person name="Gryganskyi A."/>
            <person name="Culley D."/>
            <person name="Magnuson J.K."/>
            <person name="James T.Y."/>
            <person name="O'Malley M.A."/>
            <person name="Stajich J.E."/>
            <person name="Spatafora J.W."/>
            <person name="Visel A."/>
            <person name="Grigoriev I.V."/>
        </authorList>
    </citation>
    <scope>NUCLEOTIDE SEQUENCE [LARGE SCALE GENOMIC DNA]</scope>
    <source>
        <strain evidence="1 2">ATCC 12442</strain>
    </source>
</reference>
<evidence type="ECO:0000313" key="2">
    <source>
        <dbReference type="Proteomes" id="UP000193922"/>
    </source>
</evidence>
<dbReference type="GeneID" id="63807244"/>
<dbReference type="Proteomes" id="UP000193922">
    <property type="component" value="Unassembled WGS sequence"/>
</dbReference>
<dbReference type="AlphaFoldDB" id="A0A1Y1W0C1"/>